<dbReference type="Proteomes" id="UP000735302">
    <property type="component" value="Unassembled WGS sequence"/>
</dbReference>
<sequence>MDCTGNVETFDNHSIGADQAVELVNDLGVHGRGEVAGGAKVVEVSDCVELVQAVDDDARTVRAVDDLKAVEVFDVSVKVAACVEVVKVAGSGAEVSDLVQAVQIVGDVNDALTVDNVRVVDSVEVLNSWSS</sequence>
<protein>
    <submittedName>
        <fullName evidence="1">Uncharacterized protein</fullName>
    </submittedName>
</protein>
<organism evidence="1 2">
    <name type="scientific">Plakobranchus ocellatus</name>
    <dbReference type="NCBI Taxonomy" id="259542"/>
    <lineage>
        <taxon>Eukaryota</taxon>
        <taxon>Metazoa</taxon>
        <taxon>Spiralia</taxon>
        <taxon>Lophotrochozoa</taxon>
        <taxon>Mollusca</taxon>
        <taxon>Gastropoda</taxon>
        <taxon>Heterobranchia</taxon>
        <taxon>Euthyneura</taxon>
        <taxon>Panpulmonata</taxon>
        <taxon>Sacoglossa</taxon>
        <taxon>Placobranchoidea</taxon>
        <taxon>Plakobranchidae</taxon>
        <taxon>Plakobranchus</taxon>
    </lineage>
</organism>
<keyword evidence="2" id="KW-1185">Reference proteome</keyword>
<dbReference type="AlphaFoldDB" id="A0AAV4C5W1"/>
<name>A0AAV4C5W1_9GAST</name>
<dbReference type="EMBL" id="BLXT01005858">
    <property type="protein sequence ID" value="GFO26731.1"/>
    <property type="molecule type" value="Genomic_DNA"/>
</dbReference>
<comment type="caution">
    <text evidence="1">The sequence shown here is derived from an EMBL/GenBank/DDBJ whole genome shotgun (WGS) entry which is preliminary data.</text>
</comment>
<evidence type="ECO:0000313" key="2">
    <source>
        <dbReference type="Proteomes" id="UP000735302"/>
    </source>
</evidence>
<evidence type="ECO:0000313" key="1">
    <source>
        <dbReference type="EMBL" id="GFO26731.1"/>
    </source>
</evidence>
<reference evidence="1 2" key="1">
    <citation type="journal article" date="2021" name="Elife">
        <title>Chloroplast acquisition without the gene transfer in kleptoplastic sea slugs, Plakobranchus ocellatus.</title>
        <authorList>
            <person name="Maeda T."/>
            <person name="Takahashi S."/>
            <person name="Yoshida T."/>
            <person name="Shimamura S."/>
            <person name="Takaki Y."/>
            <person name="Nagai Y."/>
            <person name="Toyoda A."/>
            <person name="Suzuki Y."/>
            <person name="Arimoto A."/>
            <person name="Ishii H."/>
            <person name="Satoh N."/>
            <person name="Nishiyama T."/>
            <person name="Hasebe M."/>
            <person name="Maruyama T."/>
            <person name="Minagawa J."/>
            <person name="Obokata J."/>
            <person name="Shigenobu S."/>
        </authorList>
    </citation>
    <scope>NUCLEOTIDE SEQUENCE [LARGE SCALE GENOMIC DNA]</scope>
</reference>
<gene>
    <name evidence="1" type="ORF">PoB_005323600</name>
</gene>
<accession>A0AAV4C5W1</accession>
<proteinExistence type="predicted"/>